<dbReference type="Gene3D" id="1.10.260.40">
    <property type="entry name" value="lambda repressor-like DNA-binding domains"/>
    <property type="match status" value="1"/>
</dbReference>
<dbReference type="SUPFAM" id="SSF47413">
    <property type="entry name" value="lambda repressor-like DNA-binding domains"/>
    <property type="match status" value="1"/>
</dbReference>
<dbReference type="Pfam" id="PF01381">
    <property type="entry name" value="HTH_3"/>
    <property type="match status" value="1"/>
</dbReference>
<dbReference type="PROSITE" id="PS50943">
    <property type="entry name" value="HTH_CROC1"/>
    <property type="match status" value="1"/>
</dbReference>
<sequence>MLQFNGDRIKFARIYNGLTVNELATQLSISPQAESQYEMEKVAPQFDKLLLLSKILNFPIDFFLQNDDILIKSGSSYFRSLMKTPKKYRTEQKAKIHLLAKLYSIMHEYIEFPCLDIPTDIESYSSPEEAANYLREYWAIGSEPIRNLLRLLEAKGIIITSYETSTTDIDAFSQFFKINGQETFFIAYSNNKTSAARINFDLAHELGHIILHNWNEDTEEITREEFKNREKQANEFAAAFLLPKISFAREVYLFPTELSHYIELKKKWRVSIAAMIHRACALGIITMNQYQYMIRIMNKKGYRELEPLDNLLEIPYPCLLKDAVELLIGNNIFTKKELLEEFSNFGFSMNSDEIEKLFALEKGYLSEEESIDFSPVTLKLQKRRIK</sequence>
<dbReference type="KEGG" id="trz:GWP43_11950"/>
<dbReference type="PANTHER" id="PTHR43236:SF1">
    <property type="entry name" value="BLL7220 PROTEIN"/>
    <property type="match status" value="1"/>
</dbReference>
<dbReference type="InterPro" id="IPR010982">
    <property type="entry name" value="Lambda_DNA-bd_dom_sf"/>
</dbReference>
<proteinExistence type="inferred from homology"/>
<dbReference type="RefSeq" id="WP_162664335.1">
    <property type="nucleotide sequence ID" value="NZ_CP048020.1"/>
</dbReference>
<dbReference type="AlphaFoldDB" id="A0A6P1Y2K1"/>
<accession>A0A6P1Y2K1</accession>
<dbReference type="Gene3D" id="1.10.10.2910">
    <property type="match status" value="1"/>
</dbReference>
<dbReference type="GO" id="GO:0003677">
    <property type="term" value="F:DNA binding"/>
    <property type="evidence" value="ECO:0007669"/>
    <property type="project" value="InterPro"/>
</dbReference>
<comment type="similarity">
    <text evidence="1">Belongs to the short-chain fatty acyl-CoA assimilation regulator (ScfR) family.</text>
</comment>
<reference evidence="3 4" key="1">
    <citation type="submission" date="2020-01" db="EMBL/GenBank/DDBJ databases">
        <title>Complete genome sequence of a human oral phylogroup 1 Treponema sp. strain ATCC 700766, originally isolated from periodontitis dental plaque.</title>
        <authorList>
            <person name="Chan Y."/>
            <person name="Huo Y.-B."/>
            <person name="Yu X.-L."/>
            <person name="Zeng H."/>
            <person name="Leung W.-K."/>
            <person name="Watt R.M."/>
        </authorList>
    </citation>
    <scope>NUCLEOTIDE SEQUENCE [LARGE SCALE GENOMIC DNA]</scope>
    <source>
        <strain evidence="3 4">OMZ 804</strain>
    </source>
</reference>
<dbReference type="InterPro" id="IPR001387">
    <property type="entry name" value="Cro/C1-type_HTH"/>
</dbReference>
<gene>
    <name evidence="3" type="ORF">GWP43_11950</name>
</gene>
<evidence type="ECO:0000256" key="1">
    <source>
        <dbReference type="ARBA" id="ARBA00007227"/>
    </source>
</evidence>
<dbReference type="Pfam" id="PF06114">
    <property type="entry name" value="Peptidase_M78"/>
    <property type="match status" value="1"/>
</dbReference>
<dbReference type="InterPro" id="IPR010359">
    <property type="entry name" value="IrrE_HExxH"/>
</dbReference>
<name>A0A6P1Y2K1_9SPIR</name>
<evidence type="ECO:0000259" key="2">
    <source>
        <dbReference type="PROSITE" id="PS50943"/>
    </source>
</evidence>
<evidence type="ECO:0000313" key="3">
    <source>
        <dbReference type="EMBL" id="QHX44037.1"/>
    </source>
</evidence>
<organism evidence="3 4">
    <name type="scientific">Treponema vincentii</name>
    <dbReference type="NCBI Taxonomy" id="69710"/>
    <lineage>
        <taxon>Bacteria</taxon>
        <taxon>Pseudomonadati</taxon>
        <taxon>Spirochaetota</taxon>
        <taxon>Spirochaetia</taxon>
        <taxon>Spirochaetales</taxon>
        <taxon>Treponemataceae</taxon>
        <taxon>Treponema</taxon>
    </lineage>
</organism>
<dbReference type="Proteomes" id="UP000464374">
    <property type="component" value="Chromosome"/>
</dbReference>
<dbReference type="CDD" id="cd00093">
    <property type="entry name" value="HTH_XRE"/>
    <property type="match status" value="1"/>
</dbReference>
<evidence type="ECO:0000313" key="4">
    <source>
        <dbReference type="Proteomes" id="UP000464374"/>
    </source>
</evidence>
<dbReference type="EMBL" id="CP048020">
    <property type="protein sequence ID" value="QHX44037.1"/>
    <property type="molecule type" value="Genomic_DNA"/>
</dbReference>
<dbReference type="PANTHER" id="PTHR43236">
    <property type="entry name" value="ANTITOXIN HIGA1"/>
    <property type="match status" value="1"/>
</dbReference>
<dbReference type="InterPro" id="IPR052345">
    <property type="entry name" value="Rad_response_metalloprotease"/>
</dbReference>
<protein>
    <submittedName>
        <fullName evidence="3">ImmA/IrrE family metallo-endopeptidase</fullName>
    </submittedName>
</protein>
<dbReference type="SMART" id="SM00530">
    <property type="entry name" value="HTH_XRE"/>
    <property type="match status" value="1"/>
</dbReference>
<feature type="domain" description="HTH cro/C1-type" evidence="2">
    <location>
        <begin position="9"/>
        <end position="63"/>
    </location>
</feature>